<gene>
    <name evidence="4" type="ORF">HHK36_003737</name>
</gene>
<dbReference type="PROSITE" id="PS51375">
    <property type="entry name" value="PPR"/>
    <property type="match status" value="4"/>
</dbReference>
<reference evidence="4 5" key="1">
    <citation type="submission" date="2020-04" db="EMBL/GenBank/DDBJ databases">
        <title>Plant Genome Project.</title>
        <authorList>
            <person name="Zhang R.-G."/>
        </authorList>
    </citation>
    <scope>NUCLEOTIDE SEQUENCE [LARGE SCALE GENOMIC DNA]</scope>
    <source>
        <strain evidence="4">YNK0</strain>
        <tissue evidence="4">Leaf</tissue>
    </source>
</reference>
<dbReference type="InterPro" id="IPR046960">
    <property type="entry name" value="PPR_At4g14850-like_plant"/>
</dbReference>
<keyword evidence="5" id="KW-1185">Reference proteome</keyword>
<dbReference type="OrthoDB" id="185373at2759"/>
<dbReference type="EMBL" id="JABCRI010000002">
    <property type="protein sequence ID" value="KAF8411194.1"/>
    <property type="molecule type" value="Genomic_DNA"/>
</dbReference>
<sequence length="696" mass="77850">MVLISSNLLNVRHPIAYSSVRVSNECPTIFSSNFQLPTAKNNVSPITHSATPLVVEEPHQAISFLLDRSKRYTLEESKQLHSYIVKLGSSPNIYFINTLIHLYAVDGHLVDARKLFDKMSHRDVVSWTTLVDGYAKFGKMGDAKDLFDSMLERNVVSWNVMISGYGKCGDVEAARQLFDQMPERDIVSWNTLISSYVWNGFSEEAFEMFRDAIIENVLPNKVTFLSILPAVADLGCAFRGGYVHTLIFKTGIDVDGVLCSALVDMYCKCDCLEMAFQLFASNPARRNVASWNPMLAGLVRCNSFEKALDLFRTMQLQNVEPDYVTMIAILPAIANLGAVGIGKWVHSYTQRKKIRVNATLGSALVDMYSKCGCIELSLQVFTMVEHKTIELWNAMVAGLAINGQGKDAIELFYQMCVANLEIDDRSFAAVLNACSHSGLVDDGLEFFAAMKDVYKISPKIQHYGCIVDLLGRAGKLEEAKDLICNNMLIKPDTVIWKSLLGACKIHGNVKIGEFAASHLIELDPSDSSSYVLMSSIYDAAGQLNDAIMMRKMMNEAGIRKEPGFSLIESGGVVHKFFVADKSHPRSEEIYTMLDEMGSKLKSIGYVPNTKLVLFDIDEVEKEAAIYNHSEKLAIAFGLIDSVNGAPLHIVKNIRMCSDCHDFMKLVSDIYNREIVIRDQRRFHHFRSGKCSCMDYW</sequence>
<dbReference type="InterPro" id="IPR032867">
    <property type="entry name" value="DYW_dom"/>
</dbReference>
<feature type="repeat" description="PPR" evidence="2">
    <location>
        <begin position="388"/>
        <end position="422"/>
    </location>
</feature>
<dbReference type="GO" id="GO:0008270">
    <property type="term" value="F:zinc ion binding"/>
    <property type="evidence" value="ECO:0007669"/>
    <property type="project" value="InterPro"/>
</dbReference>
<dbReference type="FunFam" id="1.25.40.10:FF:000031">
    <property type="entry name" value="Pentatricopeptide repeat-containing protein mitochondrial"/>
    <property type="match status" value="1"/>
</dbReference>
<dbReference type="Pfam" id="PF01535">
    <property type="entry name" value="PPR"/>
    <property type="match status" value="8"/>
</dbReference>
<dbReference type="Gene3D" id="1.25.40.10">
    <property type="entry name" value="Tetratricopeptide repeat domain"/>
    <property type="match status" value="4"/>
</dbReference>
<dbReference type="GO" id="GO:0009451">
    <property type="term" value="P:RNA modification"/>
    <property type="evidence" value="ECO:0007669"/>
    <property type="project" value="InterPro"/>
</dbReference>
<dbReference type="Proteomes" id="UP000655225">
    <property type="component" value="Unassembled WGS sequence"/>
</dbReference>
<evidence type="ECO:0000256" key="1">
    <source>
        <dbReference type="ARBA" id="ARBA00022737"/>
    </source>
</evidence>
<name>A0A834ZNT4_TETSI</name>
<dbReference type="FunFam" id="1.25.40.10:FF:000366">
    <property type="entry name" value="Pentatricopeptide (PPR) repeat-containing protein"/>
    <property type="match status" value="1"/>
</dbReference>
<dbReference type="Pfam" id="PF20430">
    <property type="entry name" value="Eplus_motif"/>
    <property type="match status" value="1"/>
</dbReference>
<proteinExistence type="predicted"/>
<feature type="repeat" description="PPR" evidence="2">
    <location>
        <begin position="123"/>
        <end position="153"/>
    </location>
</feature>
<dbReference type="GO" id="GO:0003723">
    <property type="term" value="F:RNA binding"/>
    <property type="evidence" value="ECO:0007669"/>
    <property type="project" value="InterPro"/>
</dbReference>
<dbReference type="InterPro" id="IPR046849">
    <property type="entry name" value="E2_motif"/>
</dbReference>
<organism evidence="4 5">
    <name type="scientific">Tetracentron sinense</name>
    <name type="common">Spur-leaf</name>
    <dbReference type="NCBI Taxonomy" id="13715"/>
    <lineage>
        <taxon>Eukaryota</taxon>
        <taxon>Viridiplantae</taxon>
        <taxon>Streptophyta</taxon>
        <taxon>Embryophyta</taxon>
        <taxon>Tracheophyta</taxon>
        <taxon>Spermatophyta</taxon>
        <taxon>Magnoliopsida</taxon>
        <taxon>Trochodendrales</taxon>
        <taxon>Trochodendraceae</taxon>
        <taxon>Tetracentron</taxon>
    </lineage>
</organism>
<evidence type="ECO:0000313" key="4">
    <source>
        <dbReference type="EMBL" id="KAF8411194.1"/>
    </source>
</evidence>
<dbReference type="NCBIfam" id="TIGR00756">
    <property type="entry name" value="PPR"/>
    <property type="match status" value="6"/>
</dbReference>
<accession>A0A834ZNT4</accession>
<evidence type="ECO:0000259" key="3">
    <source>
        <dbReference type="Pfam" id="PF14432"/>
    </source>
</evidence>
<feature type="repeat" description="PPR" evidence="2">
    <location>
        <begin position="287"/>
        <end position="321"/>
    </location>
</feature>
<dbReference type="PANTHER" id="PTHR47926">
    <property type="entry name" value="PENTATRICOPEPTIDE REPEAT-CONTAINING PROTEIN"/>
    <property type="match status" value="1"/>
</dbReference>
<dbReference type="AlphaFoldDB" id="A0A834ZNT4"/>
<keyword evidence="1" id="KW-0677">Repeat</keyword>
<dbReference type="Pfam" id="PF14432">
    <property type="entry name" value="DYW_deaminase"/>
    <property type="match status" value="1"/>
</dbReference>
<dbReference type="Pfam" id="PF13041">
    <property type="entry name" value="PPR_2"/>
    <property type="match status" value="1"/>
</dbReference>
<dbReference type="PANTHER" id="PTHR47926:SF537">
    <property type="entry name" value="PENTACOTRIPEPTIDE-REPEAT REGION OF PRORP DOMAIN-CONTAINING PROTEIN"/>
    <property type="match status" value="1"/>
</dbReference>
<protein>
    <recommendedName>
        <fullName evidence="3">DYW domain-containing protein</fullName>
    </recommendedName>
</protein>
<evidence type="ECO:0000313" key="5">
    <source>
        <dbReference type="Proteomes" id="UP000655225"/>
    </source>
</evidence>
<dbReference type="InterPro" id="IPR011990">
    <property type="entry name" value="TPR-like_helical_dom_sf"/>
</dbReference>
<dbReference type="InterPro" id="IPR002885">
    <property type="entry name" value="PPR_rpt"/>
</dbReference>
<evidence type="ECO:0000256" key="2">
    <source>
        <dbReference type="PROSITE-ProRule" id="PRU00708"/>
    </source>
</evidence>
<feature type="repeat" description="PPR" evidence="2">
    <location>
        <begin position="154"/>
        <end position="188"/>
    </location>
</feature>
<feature type="domain" description="DYW" evidence="3">
    <location>
        <begin position="604"/>
        <end position="696"/>
    </location>
</feature>
<comment type="caution">
    <text evidence="4">The sequence shown here is derived from an EMBL/GenBank/DDBJ whole genome shotgun (WGS) entry which is preliminary data.</text>
</comment>
<dbReference type="InterPro" id="IPR046848">
    <property type="entry name" value="E_motif"/>
</dbReference>
<dbReference type="Pfam" id="PF20431">
    <property type="entry name" value="E_motif"/>
    <property type="match status" value="1"/>
</dbReference>